<keyword evidence="4" id="KW-1185">Reference proteome</keyword>
<proteinExistence type="predicted"/>
<dbReference type="Proteomes" id="UP000283269">
    <property type="component" value="Unassembled WGS sequence"/>
</dbReference>
<dbReference type="Pfam" id="PF13532">
    <property type="entry name" value="2OG-FeII_Oxy_2"/>
    <property type="match status" value="1"/>
</dbReference>
<dbReference type="AlphaFoldDB" id="A0A409WGA2"/>
<dbReference type="InterPro" id="IPR037151">
    <property type="entry name" value="AlkB-like_sf"/>
</dbReference>
<name>A0A409WGA2_PSICY</name>
<dbReference type="GO" id="GO:0005759">
    <property type="term" value="C:mitochondrial matrix"/>
    <property type="evidence" value="ECO:0007669"/>
    <property type="project" value="TreeGrafter"/>
</dbReference>
<dbReference type="PANTHER" id="PTHR21052">
    <property type="entry name" value="SPERMATOGENESIS ASSOCIATED 11-RELATED"/>
    <property type="match status" value="1"/>
</dbReference>
<dbReference type="InterPro" id="IPR027450">
    <property type="entry name" value="AlkB-like"/>
</dbReference>
<protein>
    <recommendedName>
        <fullName evidence="2">Fe2OG dioxygenase domain-containing protein</fullName>
    </recommendedName>
</protein>
<dbReference type="SUPFAM" id="SSF51197">
    <property type="entry name" value="Clavaminate synthase-like"/>
    <property type="match status" value="1"/>
</dbReference>
<evidence type="ECO:0000313" key="4">
    <source>
        <dbReference type="Proteomes" id="UP000283269"/>
    </source>
</evidence>
<dbReference type="InterPro" id="IPR032870">
    <property type="entry name" value="ALKBH7-like"/>
</dbReference>
<dbReference type="OrthoDB" id="28127at2759"/>
<feature type="region of interest" description="Disordered" evidence="1">
    <location>
        <begin position="72"/>
        <end position="91"/>
    </location>
</feature>
<dbReference type="EMBL" id="NHYD01003438">
    <property type="protein sequence ID" value="PPQ77532.1"/>
    <property type="molecule type" value="Genomic_DNA"/>
</dbReference>
<dbReference type="STRING" id="93625.A0A409WGA2"/>
<accession>A0A409WGA2</accession>
<dbReference type="InParanoid" id="A0A409WGA2"/>
<evidence type="ECO:0000313" key="3">
    <source>
        <dbReference type="EMBL" id="PPQ77532.1"/>
    </source>
</evidence>
<sequence length="277" mass="31715">MAALCRLIGSSRMGICRLLKNSGYHHHHSTVHQFPDGFSYWPNYFTNKEQRTLLSASLYKLDSSETRQSRVKRKEYWKSRSNDDQTELDPPATLFAPDDMYEFQEVRTTSGFPKGHFDGVIHHYREMHLSSWPIDKFCDLKSVLDRLYSLCPTQDVQTHILHLASHGEILPHVDNTSASGRWILGVSLGHERVLKMREESQDGHEFSLTLPSGSVYLQRDDIRYSYLHSISKNTQESGVVGQRLSIMIRVSPSPMSWLNPQGFLTLMTVPGSMTCNP</sequence>
<dbReference type="GO" id="GO:0006974">
    <property type="term" value="P:DNA damage response"/>
    <property type="evidence" value="ECO:0007669"/>
    <property type="project" value="InterPro"/>
</dbReference>
<feature type="compositionally biased region" description="Basic and acidic residues" evidence="1">
    <location>
        <begin position="72"/>
        <end position="83"/>
    </location>
</feature>
<dbReference type="Gene3D" id="2.60.120.590">
    <property type="entry name" value="Alpha-ketoglutarate-dependent dioxygenase AlkB-like"/>
    <property type="match status" value="1"/>
</dbReference>
<evidence type="ECO:0000259" key="2">
    <source>
        <dbReference type="PROSITE" id="PS51471"/>
    </source>
</evidence>
<dbReference type="InterPro" id="IPR005123">
    <property type="entry name" value="Oxoglu/Fe-dep_dioxygenase_dom"/>
</dbReference>
<reference evidence="3 4" key="1">
    <citation type="journal article" date="2018" name="Evol. Lett.">
        <title>Horizontal gene cluster transfer increased hallucinogenic mushroom diversity.</title>
        <authorList>
            <person name="Reynolds H.T."/>
            <person name="Vijayakumar V."/>
            <person name="Gluck-Thaler E."/>
            <person name="Korotkin H.B."/>
            <person name="Matheny P.B."/>
            <person name="Slot J.C."/>
        </authorList>
    </citation>
    <scope>NUCLEOTIDE SEQUENCE [LARGE SCALE GENOMIC DNA]</scope>
    <source>
        <strain evidence="3 4">2631</strain>
    </source>
</reference>
<dbReference type="GO" id="GO:0006631">
    <property type="term" value="P:fatty acid metabolic process"/>
    <property type="evidence" value="ECO:0007669"/>
    <property type="project" value="TreeGrafter"/>
</dbReference>
<gene>
    <name evidence="3" type="ORF">CVT25_011329</name>
</gene>
<comment type="caution">
    <text evidence="3">The sequence shown here is derived from an EMBL/GenBank/DDBJ whole genome shotgun (WGS) entry which is preliminary data.</text>
</comment>
<organism evidence="3 4">
    <name type="scientific">Psilocybe cyanescens</name>
    <dbReference type="NCBI Taxonomy" id="93625"/>
    <lineage>
        <taxon>Eukaryota</taxon>
        <taxon>Fungi</taxon>
        <taxon>Dikarya</taxon>
        <taxon>Basidiomycota</taxon>
        <taxon>Agaricomycotina</taxon>
        <taxon>Agaricomycetes</taxon>
        <taxon>Agaricomycetidae</taxon>
        <taxon>Agaricales</taxon>
        <taxon>Agaricineae</taxon>
        <taxon>Strophariaceae</taxon>
        <taxon>Psilocybe</taxon>
    </lineage>
</organism>
<feature type="domain" description="Fe2OG dioxygenase" evidence="2">
    <location>
        <begin position="152"/>
        <end position="252"/>
    </location>
</feature>
<dbReference type="PANTHER" id="PTHR21052:SF0">
    <property type="entry name" value="ALPHA-KETOGLUTARATE-DEPENDENT DIOXYGENASE ALKB HOMOLOG 7, MITOCHONDRIAL"/>
    <property type="match status" value="1"/>
</dbReference>
<dbReference type="PROSITE" id="PS51471">
    <property type="entry name" value="FE2OG_OXY"/>
    <property type="match status" value="1"/>
</dbReference>
<evidence type="ECO:0000256" key="1">
    <source>
        <dbReference type="SAM" id="MobiDB-lite"/>
    </source>
</evidence>
<dbReference type="GO" id="GO:0016706">
    <property type="term" value="F:2-oxoglutarate-dependent dioxygenase activity"/>
    <property type="evidence" value="ECO:0007669"/>
    <property type="project" value="TreeGrafter"/>
</dbReference>